<dbReference type="PIRSF" id="PIRSF006060">
    <property type="entry name" value="AA_transporter"/>
    <property type="match status" value="1"/>
</dbReference>
<keyword evidence="4 6" id="KW-1133">Transmembrane helix</keyword>
<evidence type="ECO:0000313" key="8">
    <source>
        <dbReference type="Proteomes" id="UP000295375"/>
    </source>
</evidence>
<feature type="transmembrane region" description="Helical" evidence="6">
    <location>
        <begin position="12"/>
        <end position="30"/>
    </location>
</feature>
<feature type="transmembrane region" description="Helical" evidence="6">
    <location>
        <begin position="147"/>
        <end position="167"/>
    </location>
</feature>
<evidence type="ECO:0000256" key="5">
    <source>
        <dbReference type="ARBA" id="ARBA00023136"/>
    </source>
</evidence>
<keyword evidence="8" id="KW-1185">Reference proteome</keyword>
<keyword evidence="2" id="KW-1003">Cell membrane</keyword>
<dbReference type="PANTHER" id="PTHR42770">
    <property type="entry name" value="AMINO ACID TRANSPORTER-RELATED"/>
    <property type="match status" value="1"/>
</dbReference>
<dbReference type="InterPro" id="IPR002293">
    <property type="entry name" value="AA/rel_permease1"/>
</dbReference>
<evidence type="ECO:0000313" key="7">
    <source>
        <dbReference type="EMBL" id="TDQ47109.1"/>
    </source>
</evidence>
<feature type="transmembrane region" description="Helical" evidence="6">
    <location>
        <begin position="380"/>
        <end position="406"/>
    </location>
</feature>
<comment type="caution">
    <text evidence="7">The sequence shown here is derived from an EMBL/GenBank/DDBJ whole genome shotgun (WGS) entry which is preliminary data.</text>
</comment>
<evidence type="ECO:0000256" key="4">
    <source>
        <dbReference type="ARBA" id="ARBA00022989"/>
    </source>
</evidence>
<gene>
    <name evidence="7" type="ORF">EV696_11137</name>
</gene>
<feature type="transmembrane region" description="Helical" evidence="6">
    <location>
        <begin position="322"/>
        <end position="343"/>
    </location>
</feature>
<comment type="subcellular location">
    <subcellularLocation>
        <location evidence="1">Cell membrane</location>
        <topology evidence="1">Multi-pass membrane protein</topology>
    </subcellularLocation>
</comment>
<organism evidence="7 8">
    <name type="scientific">Permianibacter aggregans</name>
    <dbReference type="NCBI Taxonomy" id="1510150"/>
    <lineage>
        <taxon>Bacteria</taxon>
        <taxon>Pseudomonadati</taxon>
        <taxon>Pseudomonadota</taxon>
        <taxon>Gammaproteobacteria</taxon>
        <taxon>Pseudomonadales</taxon>
        <taxon>Pseudomonadaceae</taxon>
        <taxon>Permianibacter</taxon>
    </lineage>
</organism>
<sequence>MAETIKLKRAISLPFLILYGVGTMVGGGFYALVGKVAGEAGYYAPLALVLSGLLALLSGLSFAELSSRYPVSAGEVRYVSAGFRNVYLSRLAGALVILTGIVSAATLSVATIGFLQDFVPVPNAPALIVLVLLMGAIAAWGIGESVAVVVFITVLEIAALIYAAFVAEGELVQLQQSWQLFVPPMNAEIGVGIFTAAFLAFYAFIGFEDMVNIAEEVKDAKRALPAAIIISVLLCLIIYAWVSLIALLSVPPKQLAASNTPVAEMVRAHSWYSSTGLGIVSLLTGLNGALVQIIMAARVAYGMAKRKHAPSWFANVNSKTQTPFNATLLITALVLLLALFFPLTTLAKITSGIILLVFAAVNLALWRIKRRHPDRKGTGIRLPIFLPIIAALSCIAALAFQLWLLLAS</sequence>
<dbReference type="Pfam" id="PF13520">
    <property type="entry name" value="AA_permease_2"/>
    <property type="match status" value="1"/>
</dbReference>
<dbReference type="EMBL" id="SNYM01000011">
    <property type="protein sequence ID" value="TDQ47109.1"/>
    <property type="molecule type" value="Genomic_DNA"/>
</dbReference>
<keyword evidence="5 6" id="KW-0472">Membrane</keyword>
<protein>
    <submittedName>
        <fullName evidence="7">Amino acid/polyamine/organocation transporter (APC superfamily)</fullName>
    </submittedName>
</protein>
<evidence type="ECO:0000256" key="3">
    <source>
        <dbReference type="ARBA" id="ARBA00022692"/>
    </source>
</evidence>
<dbReference type="GO" id="GO:0005886">
    <property type="term" value="C:plasma membrane"/>
    <property type="evidence" value="ECO:0007669"/>
    <property type="project" value="UniProtKB-SubCell"/>
</dbReference>
<evidence type="ECO:0000256" key="6">
    <source>
        <dbReference type="SAM" id="Phobius"/>
    </source>
</evidence>
<feature type="transmembrane region" description="Helical" evidence="6">
    <location>
        <begin position="270"/>
        <end position="301"/>
    </location>
</feature>
<dbReference type="InterPro" id="IPR050367">
    <property type="entry name" value="APC_superfamily"/>
</dbReference>
<feature type="transmembrane region" description="Helical" evidence="6">
    <location>
        <begin position="349"/>
        <end position="368"/>
    </location>
</feature>
<dbReference type="Proteomes" id="UP000295375">
    <property type="component" value="Unassembled WGS sequence"/>
</dbReference>
<dbReference type="GO" id="GO:0022857">
    <property type="term" value="F:transmembrane transporter activity"/>
    <property type="evidence" value="ECO:0007669"/>
    <property type="project" value="InterPro"/>
</dbReference>
<dbReference type="AlphaFoldDB" id="A0A4R6UNC7"/>
<dbReference type="OrthoDB" id="9804700at2"/>
<evidence type="ECO:0000256" key="1">
    <source>
        <dbReference type="ARBA" id="ARBA00004651"/>
    </source>
</evidence>
<reference evidence="7 8" key="1">
    <citation type="submission" date="2019-03" db="EMBL/GenBank/DDBJ databases">
        <title>Genomic Encyclopedia of Type Strains, Phase IV (KMG-IV): sequencing the most valuable type-strain genomes for metagenomic binning, comparative biology and taxonomic classification.</title>
        <authorList>
            <person name="Goeker M."/>
        </authorList>
    </citation>
    <scope>NUCLEOTIDE SEQUENCE [LARGE SCALE GENOMIC DNA]</scope>
    <source>
        <strain evidence="7 8">DSM 103792</strain>
    </source>
</reference>
<feature type="transmembrane region" description="Helical" evidence="6">
    <location>
        <begin position="91"/>
        <end position="115"/>
    </location>
</feature>
<proteinExistence type="predicted"/>
<feature type="transmembrane region" description="Helical" evidence="6">
    <location>
        <begin position="187"/>
        <end position="205"/>
    </location>
</feature>
<dbReference type="PANTHER" id="PTHR42770:SF11">
    <property type="entry name" value="INNER MEMBRANE TRANSPORT PROTEIN YBAT"/>
    <property type="match status" value="1"/>
</dbReference>
<name>A0A4R6UNC7_9GAMM</name>
<feature type="transmembrane region" description="Helical" evidence="6">
    <location>
        <begin position="42"/>
        <end position="63"/>
    </location>
</feature>
<feature type="transmembrane region" description="Helical" evidence="6">
    <location>
        <begin position="121"/>
        <end position="140"/>
    </location>
</feature>
<dbReference type="RefSeq" id="WP_133591296.1">
    <property type="nucleotide sequence ID" value="NZ_CP037953.1"/>
</dbReference>
<accession>A0A4R6UNC7</accession>
<evidence type="ECO:0000256" key="2">
    <source>
        <dbReference type="ARBA" id="ARBA00022475"/>
    </source>
</evidence>
<dbReference type="Gene3D" id="1.20.1740.10">
    <property type="entry name" value="Amino acid/polyamine transporter I"/>
    <property type="match status" value="1"/>
</dbReference>
<keyword evidence="3 6" id="KW-0812">Transmembrane</keyword>
<feature type="transmembrane region" description="Helical" evidence="6">
    <location>
        <begin position="226"/>
        <end position="250"/>
    </location>
</feature>